<dbReference type="RefSeq" id="XP_025353555.1">
    <property type="nucleotide sequence ID" value="XM_025502548.1"/>
</dbReference>
<evidence type="ECO:0000256" key="1">
    <source>
        <dbReference type="ARBA" id="ARBA00000402"/>
    </source>
</evidence>
<keyword evidence="16" id="KW-1185">Reference proteome</keyword>
<organism evidence="15 16">
    <name type="scientific">Meira miltonrushii</name>
    <dbReference type="NCBI Taxonomy" id="1280837"/>
    <lineage>
        <taxon>Eukaryota</taxon>
        <taxon>Fungi</taxon>
        <taxon>Dikarya</taxon>
        <taxon>Basidiomycota</taxon>
        <taxon>Ustilaginomycotina</taxon>
        <taxon>Exobasidiomycetes</taxon>
        <taxon>Exobasidiales</taxon>
        <taxon>Brachybasidiaceae</taxon>
        <taxon>Meira</taxon>
    </lineage>
</organism>
<feature type="domain" description="tRNase Z endonuclease" evidence="14">
    <location>
        <begin position="7"/>
        <end position="60"/>
    </location>
</feature>
<dbReference type="InParanoid" id="A0A316VAN0"/>
<keyword evidence="11" id="KW-0862">Zinc</keyword>
<feature type="region of interest" description="Disordered" evidence="12">
    <location>
        <begin position="199"/>
        <end position="237"/>
    </location>
</feature>
<dbReference type="InterPro" id="IPR013471">
    <property type="entry name" value="RNase_Z/BN"/>
</dbReference>
<dbReference type="Pfam" id="PF13691">
    <property type="entry name" value="Lactamase_B_4"/>
    <property type="match status" value="1"/>
</dbReference>
<feature type="compositionally biased region" description="Acidic residues" evidence="12">
    <location>
        <begin position="935"/>
        <end position="948"/>
    </location>
</feature>
<evidence type="ECO:0000256" key="10">
    <source>
        <dbReference type="ARBA" id="ARBA00022801"/>
    </source>
</evidence>
<comment type="cofactor">
    <cofactor evidence="2">
        <name>Zn(2+)</name>
        <dbReference type="ChEBI" id="CHEBI:29105"/>
    </cofactor>
</comment>
<dbReference type="CDD" id="cd07718">
    <property type="entry name" value="RNaseZ_ELAC1_ELAC2-C-term-like_MBL-fold"/>
    <property type="match status" value="1"/>
</dbReference>
<dbReference type="OrthoDB" id="527344at2759"/>
<keyword evidence="8" id="KW-0479">Metal-binding</keyword>
<feature type="compositionally biased region" description="Basic and acidic residues" evidence="12">
    <location>
        <begin position="949"/>
        <end position="964"/>
    </location>
</feature>
<dbReference type="PANTHER" id="PTHR12553:SF49">
    <property type="entry name" value="ZINC PHOSPHODIESTERASE ELAC PROTEIN 2"/>
    <property type="match status" value="1"/>
</dbReference>
<dbReference type="InterPro" id="IPR027794">
    <property type="entry name" value="tRNase_Z_dom"/>
</dbReference>
<evidence type="ECO:0000256" key="8">
    <source>
        <dbReference type="ARBA" id="ARBA00022723"/>
    </source>
</evidence>
<accession>A0A316VAN0</accession>
<gene>
    <name evidence="15" type="ORF">FA14DRAFT_59842</name>
</gene>
<evidence type="ECO:0000313" key="16">
    <source>
        <dbReference type="Proteomes" id="UP000245771"/>
    </source>
</evidence>
<keyword evidence="6" id="KW-0819">tRNA processing</keyword>
<feature type="compositionally biased region" description="Basic and acidic residues" evidence="12">
    <location>
        <begin position="163"/>
        <end position="175"/>
    </location>
</feature>
<comment type="similarity">
    <text evidence="3">Belongs to the RNase Z family.</text>
</comment>
<evidence type="ECO:0000313" key="15">
    <source>
        <dbReference type="EMBL" id="PWN33253.1"/>
    </source>
</evidence>
<dbReference type="EMBL" id="KZ819604">
    <property type="protein sequence ID" value="PWN33253.1"/>
    <property type="molecule type" value="Genomic_DNA"/>
</dbReference>
<dbReference type="Pfam" id="PF12706">
    <property type="entry name" value="Lactamase_B_2"/>
    <property type="match status" value="1"/>
</dbReference>
<evidence type="ECO:0000256" key="2">
    <source>
        <dbReference type="ARBA" id="ARBA00001947"/>
    </source>
</evidence>
<dbReference type="FunCoup" id="A0A316VAN0">
    <property type="interactions" value="542"/>
</dbReference>
<comment type="catalytic activity">
    <reaction evidence="1">
        <text>Endonucleolytic cleavage of RNA, removing extra 3' nucleotides from tRNA precursor, generating 3' termini of tRNAs. A 3'-hydroxy group is left at the tRNA terminus and a 5'-phosphoryl group is left at the trailer molecule.</text>
        <dbReference type="EC" id="3.1.26.11"/>
    </reaction>
</comment>
<feature type="compositionally biased region" description="Acidic residues" evidence="12">
    <location>
        <begin position="207"/>
        <end position="216"/>
    </location>
</feature>
<evidence type="ECO:0000256" key="11">
    <source>
        <dbReference type="ARBA" id="ARBA00022833"/>
    </source>
</evidence>
<dbReference type="InterPro" id="IPR047151">
    <property type="entry name" value="RNZ2-like"/>
</dbReference>
<dbReference type="GO" id="GO:1990180">
    <property type="term" value="P:mitochondrial tRNA 3'-end processing"/>
    <property type="evidence" value="ECO:0007669"/>
    <property type="project" value="TreeGrafter"/>
</dbReference>
<evidence type="ECO:0000259" key="14">
    <source>
        <dbReference type="Pfam" id="PF13691"/>
    </source>
</evidence>
<dbReference type="InterPro" id="IPR001279">
    <property type="entry name" value="Metallo-B-lactamas"/>
</dbReference>
<dbReference type="Gene3D" id="3.60.15.10">
    <property type="entry name" value="Ribonuclease Z/Hydroxyacylglutathione hydrolase-like"/>
    <property type="match status" value="2"/>
</dbReference>
<evidence type="ECO:0000256" key="7">
    <source>
        <dbReference type="ARBA" id="ARBA00022722"/>
    </source>
</evidence>
<feature type="region of interest" description="Disordered" evidence="12">
    <location>
        <begin position="158"/>
        <end position="182"/>
    </location>
</feature>
<dbReference type="PANTHER" id="PTHR12553">
    <property type="entry name" value="ZINC PHOSPHODIESTERASE ELAC PROTEIN 2"/>
    <property type="match status" value="1"/>
</dbReference>
<evidence type="ECO:0000256" key="5">
    <source>
        <dbReference type="ARBA" id="ARBA00012477"/>
    </source>
</evidence>
<dbReference type="Proteomes" id="UP000245771">
    <property type="component" value="Unassembled WGS sequence"/>
</dbReference>
<evidence type="ECO:0000256" key="4">
    <source>
        <dbReference type="ARBA" id="ARBA00011738"/>
    </source>
</evidence>
<feature type="domain" description="Metallo-beta-lactamase" evidence="13">
    <location>
        <begin position="788"/>
        <end position="880"/>
    </location>
</feature>
<evidence type="ECO:0000256" key="6">
    <source>
        <dbReference type="ARBA" id="ARBA00022694"/>
    </source>
</evidence>
<feature type="region of interest" description="Disordered" evidence="12">
    <location>
        <begin position="935"/>
        <end position="983"/>
    </location>
</feature>
<dbReference type="GO" id="GO:0005739">
    <property type="term" value="C:mitochondrion"/>
    <property type="evidence" value="ECO:0007669"/>
    <property type="project" value="TreeGrafter"/>
</dbReference>
<dbReference type="GeneID" id="37024329"/>
<dbReference type="STRING" id="1280837.A0A316VAN0"/>
<dbReference type="GO" id="GO:0042781">
    <property type="term" value="F:3'-tRNA processing endoribonuclease activity"/>
    <property type="evidence" value="ECO:0007669"/>
    <property type="project" value="UniProtKB-EC"/>
</dbReference>
<dbReference type="GO" id="GO:0046872">
    <property type="term" value="F:metal ion binding"/>
    <property type="evidence" value="ECO:0007669"/>
    <property type="project" value="UniProtKB-KW"/>
</dbReference>
<protein>
    <recommendedName>
        <fullName evidence="5">ribonuclease Z</fullName>
        <ecNumber evidence="5">3.1.26.11</ecNumber>
    </recommendedName>
</protein>
<comment type="subunit">
    <text evidence="4">Homodimer.</text>
</comment>
<proteinExistence type="inferred from homology"/>
<keyword evidence="7" id="KW-0540">Nuclease</keyword>
<evidence type="ECO:0000256" key="9">
    <source>
        <dbReference type="ARBA" id="ARBA00022759"/>
    </source>
</evidence>
<evidence type="ECO:0000256" key="3">
    <source>
        <dbReference type="ARBA" id="ARBA00007823"/>
    </source>
</evidence>
<sequence length="983" mass="109114">MLSTLRIIHPPSSDNPTCLPILLLTVDNKKFLFNVPEGTTRILLQRGTGGALRNFKGIFVPRSGIDECGGLAGMLMSLADRSLSEVELYGPPVLSQLVCTARSYARRDTFKVSIHESNLSDNGSSSSTNGGFLYKDADIGVQAIPVYPKGFSLPYSNGVSEATSDRPSKKQKSEDSIDQNRYAPTAEVQHFLNLMFSSKTHSNGNDQEIENGSDEEAAQRAKVTQSRFQRLSPPPLPSIELSEANAGQAPALTFIVRGSPVRGRFDAQKAREIGVPDPALFRALASGQDIEISRPIQWFEWDEKRKNAWYNQLKALKAAKSGKNTKAKKAATVGDDELANVETETVTIYSKDLLAPSIPSTDFAQVYLPSIDYLDSFLSANTQAQFEAAKEQMHTMIHAVHPDVLETDKYQAFIKSFPTTHHYISCRQYVPDKLGYTSFSTSMLRLSRIDQTLFKVPNYSLTPERSLTKVGLGLSNILPIDTETLIGLQPRKPPTLKDANIKDFNFAIDSPEAEALASFSYEPELESQAAPLERGRQRWTRYLQLIANLHEEEMQDVSHDATSSQLDKIALTTLGTGSALPSKHRNVSSTLLHLPDDQGYILLDVGEGTYGQLCRRFGAEVDEVIRNIRLIFLSHTHGDHHMGTAKLLAERKKLSIDRPLFVLSNTFTRAYLSEVNDIQSLDICTPKESGSAKRGVIFLESENFDSWHGIQPDSLVKSPTPKGQEDKAYRAFTENDIRNYVDRTHRDSKADHNIESRVNFVMNQTMKTKNPLRDAVKQQLNALEDSLSGTKVFTTEVDHRGAKCFGIVLRGEGWSMAYSGDTQPCERFVQAGKDVDILLHEATFENGEEENAAKKKHSTVGQALDVARKMGAKKLLLTHFSQRYPNIPKIRPEQAGGDNSGMNPLVGISFDLMTVRPNDIGKTERYREALQVLFDAEEEDGGDEDSGEGENREKSKVKSEKENANGKAKRKDAKETESVAEGK</sequence>
<dbReference type="InterPro" id="IPR036866">
    <property type="entry name" value="RibonucZ/Hydroxyglut_hydro"/>
</dbReference>
<feature type="compositionally biased region" description="Basic and acidic residues" evidence="12">
    <location>
        <begin position="972"/>
        <end position="983"/>
    </location>
</feature>
<dbReference type="HAMAP" id="MF_01818">
    <property type="entry name" value="RNase_Z_BN"/>
    <property type="match status" value="1"/>
</dbReference>
<name>A0A316VAN0_9BASI</name>
<reference evidence="15 16" key="1">
    <citation type="journal article" date="2018" name="Mol. Biol. Evol.">
        <title>Broad Genomic Sampling Reveals a Smut Pathogenic Ancestry of the Fungal Clade Ustilaginomycotina.</title>
        <authorList>
            <person name="Kijpornyongpan T."/>
            <person name="Mondo S.J."/>
            <person name="Barry K."/>
            <person name="Sandor L."/>
            <person name="Lee J."/>
            <person name="Lipzen A."/>
            <person name="Pangilinan J."/>
            <person name="LaButti K."/>
            <person name="Hainaut M."/>
            <person name="Henrissat B."/>
            <person name="Grigoriev I.V."/>
            <person name="Spatafora J.W."/>
            <person name="Aime M.C."/>
        </authorList>
    </citation>
    <scope>NUCLEOTIDE SEQUENCE [LARGE SCALE GENOMIC DNA]</scope>
    <source>
        <strain evidence="15 16">MCA 3882</strain>
    </source>
</reference>
<evidence type="ECO:0000259" key="13">
    <source>
        <dbReference type="Pfam" id="PF12706"/>
    </source>
</evidence>
<dbReference type="EC" id="3.1.26.11" evidence="5"/>
<evidence type="ECO:0000256" key="12">
    <source>
        <dbReference type="SAM" id="MobiDB-lite"/>
    </source>
</evidence>
<dbReference type="SUPFAM" id="SSF56281">
    <property type="entry name" value="Metallo-hydrolase/oxidoreductase"/>
    <property type="match status" value="2"/>
</dbReference>
<dbReference type="AlphaFoldDB" id="A0A316VAN0"/>
<keyword evidence="9" id="KW-0255">Endonuclease</keyword>
<keyword evidence="10 15" id="KW-0378">Hydrolase</keyword>